<dbReference type="STRING" id="1802424.A2480_00550"/>
<gene>
    <name evidence="2" type="ORF">A2480_00550</name>
</gene>
<evidence type="ECO:0000313" key="2">
    <source>
        <dbReference type="EMBL" id="OGM00608.1"/>
    </source>
</evidence>
<dbReference type="Proteomes" id="UP000176988">
    <property type="component" value="Unassembled WGS sequence"/>
</dbReference>
<comment type="caution">
    <text evidence="2">The sequence shown here is derived from an EMBL/GenBank/DDBJ whole genome shotgun (WGS) entry which is preliminary data.</text>
</comment>
<protein>
    <submittedName>
        <fullName evidence="2">Uncharacterized protein</fullName>
    </submittedName>
</protein>
<organism evidence="2 3">
    <name type="scientific">Candidatus Uhrbacteria bacterium RIFOXYC2_FULL_47_19</name>
    <dbReference type="NCBI Taxonomy" id="1802424"/>
    <lineage>
        <taxon>Bacteria</taxon>
        <taxon>Candidatus Uhriibacteriota</taxon>
    </lineage>
</organism>
<accession>A0A1F7WEH7</accession>
<reference evidence="2 3" key="1">
    <citation type="journal article" date="2016" name="Nat. Commun.">
        <title>Thousands of microbial genomes shed light on interconnected biogeochemical processes in an aquifer system.</title>
        <authorList>
            <person name="Anantharaman K."/>
            <person name="Brown C.T."/>
            <person name="Hug L.A."/>
            <person name="Sharon I."/>
            <person name="Castelle C.J."/>
            <person name="Probst A.J."/>
            <person name="Thomas B.C."/>
            <person name="Singh A."/>
            <person name="Wilkins M.J."/>
            <person name="Karaoz U."/>
            <person name="Brodie E.L."/>
            <person name="Williams K.H."/>
            <person name="Hubbard S.S."/>
            <person name="Banfield J.F."/>
        </authorList>
    </citation>
    <scope>NUCLEOTIDE SEQUENCE [LARGE SCALE GENOMIC DNA]</scope>
</reference>
<dbReference type="EMBL" id="MGFG01000028">
    <property type="protein sequence ID" value="OGM00608.1"/>
    <property type="molecule type" value="Genomic_DNA"/>
</dbReference>
<evidence type="ECO:0000313" key="3">
    <source>
        <dbReference type="Proteomes" id="UP000176988"/>
    </source>
</evidence>
<feature type="region of interest" description="Disordered" evidence="1">
    <location>
        <begin position="165"/>
        <end position="204"/>
    </location>
</feature>
<sequence>MKKVFSFDAETNGLWGKAFAIGALVYDEQGVEIARFVGRLPDTEVTDAWVRENVLPKIGDIPVTHADYDELLASFAEFYKANKMDADVIVHMGFIVEVKTLRDLHAAGLIGDWDAPYPLLDVSGNLQQAGEDPTSVDGYVKKHELSVGECGRRNAQPALRLRRRSRRLPPPDPQQVAHRSLGELHQQKPSARPSGTALSLFAQK</sequence>
<evidence type="ECO:0000256" key="1">
    <source>
        <dbReference type="SAM" id="MobiDB-lite"/>
    </source>
</evidence>
<proteinExistence type="predicted"/>
<name>A0A1F7WEH7_9BACT</name>
<dbReference type="AlphaFoldDB" id="A0A1F7WEH7"/>